<proteinExistence type="predicted"/>
<dbReference type="EMBL" id="CAUYUJ010013014">
    <property type="protein sequence ID" value="CAK0835206.1"/>
    <property type="molecule type" value="Genomic_DNA"/>
</dbReference>
<name>A0ABN9SSW1_9DINO</name>
<evidence type="ECO:0000313" key="2">
    <source>
        <dbReference type="EMBL" id="CAK0835206.1"/>
    </source>
</evidence>
<gene>
    <name evidence="2" type="ORF">PCOR1329_LOCUS32293</name>
</gene>
<accession>A0ABN9SSW1</accession>
<evidence type="ECO:0000313" key="3">
    <source>
        <dbReference type="Proteomes" id="UP001189429"/>
    </source>
</evidence>
<evidence type="ECO:0000256" key="1">
    <source>
        <dbReference type="SAM" id="MobiDB-lite"/>
    </source>
</evidence>
<feature type="region of interest" description="Disordered" evidence="1">
    <location>
        <begin position="562"/>
        <end position="589"/>
    </location>
</feature>
<comment type="caution">
    <text evidence="2">The sequence shown here is derived from an EMBL/GenBank/DDBJ whole genome shotgun (WGS) entry which is preliminary data.</text>
</comment>
<organism evidence="2 3">
    <name type="scientific">Prorocentrum cordatum</name>
    <dbReference type="NCBI Taxonomy" id="2364126"/>
    <lineage>
        <taxon>Eukaryota</taxon>
        <taxon>Sar</taxon>
        <taxon>Alveolata</taxon>
        <taxon>Dinophyceae</taxon>
        <taxon>Prorocentrales</taxon>
        <taxon>Prorocentraceae</taxon>
        <taxon>Prorocentrum</taxon>
    </lineage>
</organism>
<reference evidence="2" key="1">
    <citation type="submission" date="2023-10" db="EMBL/GenBank/DDBJ databases">
        <authorList>
            <person name="Chen Y."/>
            <person name="Shah S."/>
            <person name="Dougan E. K."/>
            <person name="Thang M."/>
            <person name="Chan C."/>
        </authorList>
    </citation>
    <scope>NUCLEOTIDE SEQUENCE [LARGE SCALE GENOMIC DNA]</scope>
</reference>
<protein>
    <submittedName>
        <fullName evidence="2">Uncharacterized protein</fullName>
    </submittedName>
</protein>
<keyword evidence="3" id="KW-1185">Reference proteome</keyword>
<dbReference type="Proteomes" id="UP001189429">
    <property type="component" value="Unassembled WGS sequence"/>
</dbReference>
<sequence>MKVTMDKLLSNMRLNDVARLAPNQSEPHLPAILLVPTADLFDFDGSMKKAQEAAAALHDVCSQLRSDHEKYADDVSHMVHCLDLWSKRMAAALVFWCVAEFSRSARATNLVGDKNKALQLGDLSAKLDRFRAVRAELDMKAQIAVKSAQGSAGEIAPQSDLKVLAQFVEVVKKTTPGEPFCEGHKSTAQACFAFFAQVGSCCSQAHSDQINDLVASAAAIVETAKVDLVTESTSRVEEDTAEGMQMCCSMIGAGVHLGTKAGALKGSAIAYMEDMWNRRSGNDMPITQVELGAFMNEELTIDGSIMNKVVSTNVVEATAAFDQILGVCQTMKNLGKPIADSQANEDEAKVCLKALPVMVNVAAFSKETPSANGSTYIAAAGQVLKDIEVNAGPLSSMPEGGVLGQRLQLFKIKMAEEISKHIGEITVQFTGVCDEMDKYLLHVGSTFKKWDEEAATNFVNFEGRQSLKDGIKKINDNQGRIMEWATGFKGTAVDVSDLEATATRADTARKKARYQIAVRGAVAIIQERAVSKAASYIADLKNKLKIWGSMPALVKQKLQALEEKAEQPAGSGEPDAGGGAEAAGGEAAA</sequence>